<evidence type="ECO:0000313" key="2">
    <source>
        <dbReference type="Proteomes" id="UP000292402"/>
    </source>
</evidence>
<dbReference type="EMBL" id="PDXA01000038">
    <property type="protein sequence ID" value="RYN44836.1"/>
    <property type="molecule type" value="Genomic_DNA"/>
</dbReference>
<reference evidence="2" key="1">
    <citation type="journal article" date="2019" name="bioRxiv">
        <title>Genomics, evolutionary history and diagnostics of the Alternaria alternata species group including apple and Asian pear pathotypes.</title>
        <authorList>
            <person name="Armitage A.D."/>
            <person name="Cockerton H.M."/>
            <person name="Sreenivasaprasad S."/>
            <person name="Woodhall J.W."/>
            <person name="Lane C.R."/>
            <person name="Harrison R.J."/>
            <person name="Clarkson J.P."/>
        </authorList>
    </citation>
    <scope>NUCLEOTIDE SEQUENCE [LARGE SCALE GENOMIC DNA]</scope>
    <source>
        <strain evidence="2">FERA 1082</strain>
    </source>
</reference>
<comment type="caution">
    <text evidence="1">The sequence shown here is derived from an EMBL/GenBank/DDBJ whole genome shotgun (WGS) entry which is preliminary data.</text>
</comment>
<gene>
    <name evidence="1" type="ORF">AA0114_g9578</name>
</gene>
<evidence type="ECO:0000313" key="1">
    <source>
        <dbReference type="EMBL" id="RYN44836.1"/>
    </source>
</evidence>
<dbReference type="Proteomes" id="UP000292402">
    <property type="component" value="Unassembled WGS sequence"/>
</dbReference>
<organism evidence="1 2">
    <name type="scientific">Alternaria tenuissima</name>
    <dbReference type="NCBI Taxonomy" id="119927"/>
    <lineage>
        <taxon>Eukaryota</taxon>
        <taxon>Fungi</taxon>
        <taxon>Dikarya</taxon>
        <taxon>Ascomycota</taxon>
        <taxon>Pezizomycotina</taxon>
        <taxon>Dothideomycetes</taxon>
        <taxon>Pleosporomycetidae</taxon>
        <taxon>Pleosporales</taxon>
        <taxon>Pleosporineae</taxon>
        <taxon>Pleosporaceae</taxon>
        <taxon>Alternaria</taxon>
        <taxon>Alternaria sect. Alternaria</taxon>
        <taxon>Alternaria alternata complex</taxon>
    </lineage>
</organism>
<name>A0A4Q4M779_9PLEO</name>
<accession>A0A4Q4M779</accession>
<sequence length="61" mass="6766">MNPAQIEEAGSILQETAVDWRELVAGSEGFLTGKQWRGLYRQEVVWGEMVGVPPSKLVYTG</sequence>
<proteinExistence type="predicted"/>
<protein>
    <submittedName>
        <fullName evidence="1">Uncharacterized protein</fullName>
    </submittedName>
</protein>
<dbReference type="AlphaFoldDB" id="A0A4Q4M779"/>